<dbReference type="InterPro" id="IPR005939">
    <property type="entry name" value="BLH_phosphatase-like"/>
</dbReference>
<dbReference type="Pfam" id="PF04273">
    <property type="entry name" value="BLH_phosphatase"/>
    <property type="match status" value="1"/>
</dbReference>
<dbReference type="GO" id="GO:0016787">
    <property type="term" value="F:hydrolase activity"/>
    <property type="evidence" value="ECO:0007669"/>
    <property type="project" value="InterPro"/>
</dbReference>
<evidence type="ECO:0000313" key="2">
    <source>
        <dbReference type="EMBL" id="RKR00365.1"/>
    </source>
</evidence>
<dbReference type="RefSeq" id="WP_170150387.1">
    <property type="nucleotide sequence ID" value="NZ_RBIM01000003.1"/>
</dbReference>
<comment type="caution">
    <text evidence="2">The sequence shown here is derived from an EMBL/GenBank/DDBJ whole genome shotgun (WGS) entry which is preliminary data.</text>
</comment>
<dbReference type="AlphaFoldDB" id="A0A495DEN5"/>
<dbReference type="EMBL" id="RBIM01000003">
    <property type="protein sequence ID" value="RKR00365.1"/>
    <property type="molecule type" value="Genomic_DNA"/>
</dbReference>
<evidence type="ECO:0000313" key="3">
    <source>
        <dbReference type="Proteomes" id="UP000273675"/>
    </source>
</evidence>
<dbReference type="SUPFAM" id="SSF52799">
    <property type="entry name" value="(Phosphotyrosine protein) phosphatases II"/>
    <property type="match status" value="1"/>
</dbReference>
<proteinExistence type="predicted"/>
<evidence type="ECO:0000259" key="1">
    <source>
        <dbReference type="Pfam" id="PF04273"/>
    </source>
</evidence>
<gene>
    <name evidence="2" type="ORF">C7435_1571</name>
</gene>
<reference evidence="2 3" key="1">
    <citation type="submission" date="2018-10" db="EMBL/GenBank/DDBJ databases">
        <title>Genomic Encyclopedia of Type Strains, Phase IV (KMG-IV): sequencing the most valuable type-strain genomes for metagenomic binning, comparative biology and taxonomic classification.</title>
        <authorList>
            <person name="Goeker M."/>
        </authorList>
    </citation>
    <scope>NUCLEOTIDE SEQUENCE [LARGE SCALE GENOMIC DNA]</scope>
    <source>
        <strain evidence="2 3">DSM 4734</strain>
    </source>
</reference>
<dbReference type="Gene3D" id="3.90.190.10">
    <property type="entry name" value="Protein tyrosine phosphatase superfamily"/>
    <property type="match status" value="1"/>
</dbReference>
<organism evidence="2 3">
    <name type="scientific">Maricaulis maris</name>
    <dbReference type="NCBI Taxonomy" id="74318"/>
    <lineage>
        <taxon>Bacteria</taxon>
        <taxon>Pseudomonadati</taxon>
        <taxon>Pseudomonadota</taxon>
        <taxon>Alphaproteobacteria</taxon>
        <taxon>Maricaulales</taxon>
        <taxon>Maricaulaceae</taxon>
        <taxon>Maricaulis</taxon>
    </lineage>
</organism>
<sequence length="153" mass="15905">MTLQDEAAIVARHDNVWLASQPGEADLQAWAEAGARTVINSRTPEETAGLPFDLAAAVATLGMRYVEMPIGGQYGADPAFTLALAGILDDSDGDSDSDGAVVMHCRSGTRSAHLYAAHLIATGKAGTDPFDTMGWPGGRDPGMVRALLPPVGE</sequence>
<protein>
    <submittedName>
        <fullName evidence="2">Uncharacterized protein (TIGR01244 family)</fullName>
    </submittedName>
</protein>
<accession>A0A495DEN5</accession>
<dbReference type="InterPro" id="IPR029021">
    <property type="entry name" value="Prot-tyrosine_phosphatase-like"/>
</dbReference>
<feature type="domain" description="Beta-lactamase hydrolase-like protein phosphatase-like" evidence="1">
    <location>
        <begin position="18"/>
        <end position="116"/>
    </location>
</feature>
<dbReference type="Proteomes" id="UP000273675">
    <property type="component" value="Unassembled WGS sequence"/>
</dbReference>
<name>A0A495DEN5_9PROT</name>